<comment type="caution">
    <text evidence="2">The sequence shown here is derived from an EMBL/GenBank/DDBJ whole genome shotgun (WGS) entry which is preliminary data.</text>
</comment>
<accession>A0ABD2FLT4</accession>
<keyword evidence="3" id="KW-1185">Reference proteome</keyword>
<name>A0ABD2FLT4_PAGBO</name>
<reference evidence="2 3" key="2">
    <citation type="journal article" date="2024" name="G3 (Bethesda)">
        <title>The genome of the cryopelagic Antarctic bald notothen, Trematomus borchgrevinki.</title>
        <authorList>
            <person name="Rayamajhi N."/>
            <person name="Rivera-Colon A.G."/>
            <person name="Minhas B.F."/>
            <person name="Cheng C.C."/>
            <person name="Catchen J.M."/>
        </authorList>
    </citation>
    <scope>NUCLEOTIDE SEQUENCE [LARGE SCALE GENOMIC DNA]</scope>
    <source>
        <strain evidence="2">AGRC-2024</strain>
    </source>
</reference>
<evidence type="ECO:0000313" key="3">
    <source>
        <dbReference type="Proteomes" id="UP001619887"/>
    </source>
</evidence>
<evidence type="ECO:0000256" key="1">
    <source>
        <dbReference type="SAM" id="MobiDB-lite"/>
    </source>
</evidence>
<proteinExistence type="predicted"/>
<reference evidence="2 3" key="1">
    <citation type="journal article" date="2022" name="G3 (Bethesda)">
        <title>Evaluating Illumina-, Nanopore-, and PacBio-based genome assembly strategies with the bald notothen, Trematomus borchgrevinki.</title>
        <authorList>
            <person name="Rayamajhi N."/>
            <person name="Cheng C.C."/>
            <person name="Catchen J.M."/>
        </authorList>
    </citation>
    <scope>NUCLEOTIDE SEQUENCE [LARGE SCALE GENOMIC DNA]</scope>
    <source>
        <strain evidence="2">AGRC-2024</strain>
    </source>
</reference>
<dbReference type="EMBL" id="JBIYXZ010002089">
    <property type="protein sequence ID" value="KAL3042530.1"/>
    <property type="molecule type" value="Genomic_DNA"/>
</dbReference>
<dbReference type="Proteomes" id="UP001619887">
    <property type="component" value="Unassembled WGS sequence"/>
</dbReference>
<gene>
    <name evidence="2" type="ORF">OYC64_020458</name>
</gene>
<evidence type="ECO:0000313" key="2">
    <source>
        <dbReference type="EMBL" id="KAL3042530.1"/>
    </source>
</evidence>
<sequence>MRGLGSICAKPCWCQWTLWFPGQTLRHADIRPSTARLSLIRMMDGAELWLQPSPAASWELRDTEGETEKWCEQNRPRGHLTRRRRTFEMENIYMESPQSSDSASLLSGGCQVHASDPL</sequence>
<dbReference type="AlphaFoldDB" id="A0ABD2FLT4"/>
<feature type="region of interest" description="Disordered" evidence="1">
    <location>
        <begin position="96"/>
        <end position="118"/>
    </location>
</feature>
<feature type="compositionally biased region" description="Low complexity" evidence="1">
    <location>
        <begin position="96"/>
        <end position="107"/>
    </location>
</feature>
<organism evidence="2 3">
    <name type="scientific">Pagothenia borchgrevinki</name>
    <name type="common">Bald rockcod</name>
    <name type="synonym">Trematomus borchgrevinki</name>
    <dbReference type="NCBI Taxonomy" id="8213"/>
    <lineage>
        <taxon>Eukaryota</taxon>
        <taxon>Metazoa</taxon>
        <taxon>Chordata</taxon>
        <taxon>Craniata</taxon>
        <taxon>Vertebrata</taxon>
        <taxon>Euteleostomi</taxon>
        <taxon>Actinopterygii</taxon>
        <taxon>Neopterygii</taxon>
        <taxon>Teleostei</taxon>
        <taxon>Neoteleostei</taxon>
        <taxon>Acanthomorphata</taxon>
        <taxon>Eupercaria</taxon>
        <taxon>Perciformes</taxon>
        <taxon>Notothenioidei</taxon>
        <taxon>Nototheniidae</taxon>
        <taxon>Pagothenia</taxon>
    </lineage>
</organism>
<protein>
    <submittedName>
        <fullName evidence="2">Uncharacterized protein</fullName>
    </submittedName>
</protein>